<feature type="transmembrane region" description="Helical" evidence="1">
    <location>
        <begin position="160"/>
        <end position="183"/>
    </location>
</feature>
<keyword evidence="1" id="KW-0472">Membrane</keyword>
<feature type="transmembrane region" description="Helical" evidence="1">
    <location>
        <begin position="6"/>
        <end position="21"/>
    </location>
</feature>
<feature type="transmembrane region" description="Helical" evidence="1">
    <location>
        <begin position="93"/>
        <end position="110"/>
    </location>
</feature>
<protein>
    <submittedName>
        <fullName evidence="2">EpsG-like putative glucosyltransferase</fullName>
    </submittedName>
</protein>
<keyword evidence="1" id="KW-1133">Transmembrane helix</keyword>
<organism evidence="2 3">
    <name type="scientific">Kushneria sinocarnis</name>
    <dbReference type="NCBI Taxonomy" id="595502"/>
    <lineage>
        <taxon>Bacteria</taxon>
        <taxon>Pseudomonadati</taxon>
        <taxon>Pseudomonadota</taxon>
        <taxon>Gammaproteobacteria</taxon>
        <taxon>Oceanospirillales</taxon>
        <taxon>Halomonadaceae</taxon>
        <taxon>Kushneria</taxon>
    </lineage>
</organism>
<gene>
    <name evidence="2" type="ORF">C7446_0987</name>
</gene>
<evidence type="ECO:0000313" key="3">
    <source>
        <dbReference type="Proteomes" id="UP000281975"/>
    </source>
</evidence>
<dbReference type="RefSeq" id="WP_121171902.1">
    <property type="nucleotide sequence ID" value="NZ_RBIN01000003.1"/>
</dbReference>
<feature type="transmembrane region" description="Helical" evidence="1">
    <location>
        <begin position="234"/>
        <end position="256"/>
    </location>
</feature>
<sequence length="349" mass="40167">MNWELYFYIIMVGLTLGYTFLNKKKYLVVLSFIMSSVLLWLVRMAGLDYDMNTYASALHYEYVFSLENMYFIREFLYWSGASYIFQWVQDEQLTFWTIDLIWLALLHIALGRTHNNINMPLYAIPFMVIFFPSLMGYENIYRQLIASMFVIYAFFGTRSVYGAAVVGILALFIHNASIVYAPLIYIYSATKNFSIPKVRVSHKLIFGLVYLMEIGGVYYASLGDSALSKSSSSTGLSLSFAYGILFIAMFFLALYLSHFQLVKFVKRHFYIVYALFTFMLFVPVLGPAQAERIGMMLLVLVTPLFIAELDRSFREDNSRIIIRMLFVMVGAAPTFLFGSAFNFLLTSQG</sequence>
<proteinExistence type="predicted"/>
<feature type="transmembrane region" description="Helical" evidence="1">
    <location>
        <begin position="292"/>
        <end position="309"/>
    </location>
</feature>
<dbReference type="AlphaFoldDB" id="A0A420WY12"/>
<accession>A0A420WY12</accession>
<feature type="transmembrane region" description="Helical" evidence="1">
    <location>
        <begin position="268"/>
        <end position="286"/>
    </location>
</feature>
<comment type="caution">
    <text evidence="2">The sequence shown here is derived from an EMBL/GenBank/DDBJ whole genome shotgun (WGS) entry which is preliminary data.</text>
</comment>
<dbReference type="GO" id="GO:0016740">
    <property type="term" value="F:transferase activity"/>
    <property type="evidence" value="ECO:0007669"/>
    <property type="project" value="UniProtKB-KW"/>
</dbReference>
<feature type="transmembrane region" description="Helical" evidence="1">
    <location>
        <begin position="122"/>
        <end position="140"/>
    </location>
</feature>
<name>A0A420WY12_9GAMM</name>
<reference evidence="2 3" key="1">
    <citation type="submission" date="2018-10" db="EMBL/GenBank/DDBJ databases">
        <title>Genomic Encyclopedia of Type Strains, Phase IV (KMG-IV): sequencing the most valuable type-strain genomes for metagenomic binning, comparative biology and taxonomic classification.</title>
        <authorList>
            <person name="Goeker M."/>
        </authorList>
    </citation>
    <scope>NUCLEOTIDE SEQUENCE [LARGE SCALE GENOMIC DNA]</scope>
    <source>
        <strain evidence="2 3">DSM 23229</strain>
    </source>
</reference>
<keyword evidence="3" id="KW-1185">Reference proteome</keyword>
<dbReference type="OrthoDB" id="6717970at2"/>
<evidence type="ECO:0000256" key="1">
    <source>
        <dbReference type="SAM" id="Phobius"/>
    </source>
</evidence>
<keyword evidence="1" id="KW-0812">Transmembrane</keyword>
<feature type="transmembrane region" description="Helical" evidence="1">
    <location>
        <begin position="204"/>
        <end position="222"/>
    </location>
</feature>
<feature type="transmembrane region" description="Helical" evidence="1">
    <location>
        <begin position="321"/>
        <end position="345"/>
    </location>
</feature>
<feature type="transmembrane region" description="Helical" evidence="1">
    <location>
        <begin position="26"/>
        <end position="46"/>
    </location>
</feature>
<dbReference type="EMBL" id="RBIN01000003">
    <property type="protein sequence ID" value="RKR06051.1"/>
    <property type="molecule type" value="Genomic_DNA"/>
</dbReference>
<keyword evidence="2" id="KW-0808">Transferase</keyword>
<evidence type="ECO:0000313" key="2">
    <source>
        <dbReference type="EMBL" id="RKR06051.1"/>
    </source>
</evidence>
<dbReference type="Proteomes" id="UP000281975">
    <property type="component" value="Unassembled WGS sequence"/>
</dbReference>